<feature type="compositionally biased region" description="Basic and acidic residues" evidence="2">
    <location>
        <begin position="184"/>
        <end position="195"/>
    </location>
</feature>
<keyword evidence="3" id="KW-1133">Transmembrane helix</keyword>
<dbReference type="PROSITE" id="PS51257">
    <property type="entry name" value="PROKAR_LIPOPROTEIN"/>
    <property type="match status" value="1"/>
</dbReference>
<feature type="compositionally biased region" description="Polar residues" evidence="2">
    <location>
        <begin position="174"/>
        <end position="183"/>
    </location>
</feature>
<keyword evidence="3" id="KW-0472">Membrane</keyword>
<name>A0A6N8SA66_9HYPH</name>
<proteinExistence type="predicted"/>
<organism evidence="4 5">
    <name type="scientific">Shinella kummerowiae</name>
    <dbReference type="NCBI Taxonomy" id="417745"/>
    <lineage>
        <taxon>Bacteria</taxon>
        <taxon>Pseudomonadati</taxon>
        <taxon>Pseudomonadota</taxon>
        <taxon>Alphaproteobacteria</taxon>
        <taxon>Hyphomicrobiales</taxon>
        <taxon>Rhizobiaceae</taxon>
        <taxon>Shinella</taxon>
    </lineage>
</organism>
<protein>
    <submittedName>
        <fullName evidence="4">Uncharacterized protein</fullName>
    </submittedName>
</protein>
<feature type="region of interest" description="Disordered" evidence="2">
    <location>
        <begin position="255"/>
        <end position="275"/>
    </location>
</feature>
<evidence type="ECO:0000256" key="2">
    <source>
        <dbReference type="SAM" id="MobiDB-lite"/>
    </source>
</evidence>
<reference evidence="4 5" key="1">
    <citation type="submission" date="2019-12" db="EMBL/GenBank/DDBJ databases">
        <title>Shinella kummerowiae sp. nov., a symbiotic bacterium isolated from root nodules of the herbal legume Kummerowia stipulacea.</title>
        <authorList>
            <person name="Gao J."/>
        </authorList>
    </citation>
    <scope>NUCLEOTIDE SEQUENCE [LARGE SCALE GENOMIC DNA]</scope>
    <source>
        <strain evidence="4 5">CCBAU 25048</strain>
    </source>
</reference>
<accession>A0A6N8SA66</accession>
<dbReference type="AlphaFoldDB" id="A0A6N8SA66"/>
<comment type="caution">
    <text evidence="4">The sequence shown here is derived from an EMBL/GenBank/DDBJ whole genome shotgun (WGS) entry which is preliminary data.</text>
</comment>
<keyword evidence="5" id="KW-1185">Reference proteome</keyword>
<keyword evidence="3" id="KW-0812">Transmembrane</keyword>
<feature type="transmembrane region" description="Helical" evidence="3">
    <location>
        <begin position="20"/>
        <end position="41"/>
    </location>
</feature>
<evidence type="ECO:0000256" key="1">
    <source>
        <dbReference type="SAM" id="Coils"/>
    </source>
</evidence>
<evidence type="ECO:0000313" key="5">
    <source>
        <dbReference type="Proteomes" id="UP000435802"/>
    </source>
</evidence>
<keyword evidence="1" id="KW-0175">Coiled coil</keyword>
<gene>
    <name evidence="4" type="ORF">GR138_12245</name>
</gene>
<feature type="region of interest" description="Disordered" evidence="2">
    <location>
        <begin position="173"/>
        <end position="195"/>
    </location>
</feature>
<evidence type="ECO:0000256" key="3">
    <source>
        <dbReference type="SAM" id="Phobius"/>
    </source>
</evidence>
<dbReference type="EMBL" id="WUMK01000004">
    <property type="protein sequence ID" value="MXN45964.1"/>
    <property type="molecule type" value="Genomic_DNA"/>
</dbReference>
<sequence length="343" mass="36829">MNDQWGRSGSGRPASGGGIGGMLFACVVSLALGAAGGYGAFRMMDGAVPTGEIEERGQRIADLAKELDARVAQVEENTQKAQALSEENGALQRQLDALRKNAGTGDAAAALAENARLTGKIVPELRNELELAKQLVADAEALKKRAEESVRDRDRQLSLRADEIARLEKALTAARNQQTSSQSVEKDRQAAEDALRRELEEAQRAQDTIRTTDLPALRDEIARKEKEIAELKTRNASLTARIGALESAARAATVRGEPEGGGNKPVVIDNQKPGQARDPRSAVLVALAIDNTPGLDRLSSAQREQLERTLVSGECVTKALNSALQRVPVLALRNLMRDLDSDC</sequence>
<dbReference type="Proteomes" id="UP000435802">
    <property type="component" value="Unassembled WGS sequence"/>
</dbReference>
<dbReference type="OrthoDB" id="8360142at2"/>
<dbReference type="RefSeq" id="WP_160859524.1">
    <property type="nucleotide sequence ID" value="NZ_WUMK01000004.1"/>
</dbReference>
<feature type="coiled-coil region" evidence="1">
    <location>
        <begin position="64"/>
        <end position="156"/>
    </location>
</feature>
<evidence type="ECO:0000313" key="4">
    <source>
        <dbReference type="EMBL" id="MXN45964.1"/>
    </source>
</evidence>